<keyword evidence="2" id="KW-0677">Repeat</keyword>
<accession>A0A6P4DM64</accession>
<dbReference type="NCBIfam" id="TIGR00756">
    <property type="entry name" value="PPR"/>
    <property type="match status" value="4"/>
</dbReference>
<feature type="repeat" description="PPR" evidence="3">
    <location>
        <begin position="379"/>
        <end position="413"/>
    </location>
</feature>
<dbReference type="GeneID" id="107490495"/>
<feature type="repeat" description="PPR" evidence="3">
    <location>
        <begin position="449"/>
        <end position="483"/>
    </location>
</feature>
<name>A0A6P4DM64_ARADU</name>
<evidence type="ECO:0000313" key="5">
    <source>
        <dbReference type="Proteomes" id="UP000515211"/>
    </source>
</evidence>
<dbReference type="InterPro" id="IPR011990">
    <property type="entry name" value="TPR-like_helical_dom_sf"/>
</dbReference>
<gene>
    <name evidence="6" type="primary">LOC107490495</name>
</gene>
<evidence type="ECO:0000256" key="2">
    <source>
        <dbReference type="ARBA" id="ARBA00022737"/>
    </source>
</evidence>
<dbReference type="Pfam" id="PF13041">
    <property type="entry name" value="PPR_2"/>
    <property type="match status" value="1"/>
</dbReference>
<dbReference type="KEGG" id="adu:107490495"/>
<evidence type="ECO:0000313" key="6">
    <source>
        <dbReference type="RefSeq" id="XP_015966758.1"/>
    </source>
</evidence>
<reference evidence="6" key="2">
    <citation type="submission" date="2025-08" db="UniProtKB">
        <authorList>
            <consortium name="RefSeq"/>
        </authorList>
    </citation>
    <scope>IDENTIFICATION</scope>
    <source>
        <tissue evidence="6">Whole plant</tissue>
    </source>
</reference>
<sequence>MAERDAEGRDDMLKKKKRRTRERGEVLPWWKGTQRRVEEKEAAHTKNAAKCSSVLWRSSSSAAMAEGDAAVANQPHLFPQFIRHSLTLDWRTLNSEAKGTLSLLRRRRSQVVSAAAVPRSSAPPLLPLPRVQNPVARHVLFIFAGFSARNPDCCTKSIERYIWNFGLDKREAEAISLDQLQQQQLVLSVSRFHSALTFHLPLSSSYPLFFSTAASPDKEIVAEKVLKEFHATIENAAASSVKGYAAYIDKMCKIGNLSAVSQMLQALQDRNISVPPNVYIVFLAEASQKNDIDLSCQAFKKLLLSSKSPSAASCLSFAQAFTKANGCIELLRFIEEVSEITCSSTSFVNKIIFALAKSGQKDKALVIFDYLKSHNYSLDLVTYNIVLDILGRTGRVDEMLDVFATMKKAGFAPDIVSYNTVLNGLRKAGRTDMCIVYFKEMSENGIEPDLLTYTALIESFGRSGNAEESLKCFREMKLKGILPSIYIYRSLINNLNKSGKVELAKELLEEMNSSSTSLAGPEDFKHKRRQRNRLTEGPEVR</sequence>
<dbReference type="AlphaFoldDB" id="A0A6P4DM64"/>
<dbReference type="InterPro" id="IPR002885">
    <property type="entry name" value="PPR_rpt"/>
</dbReference>
<feature type="compositionally biased region" description="Basic and acidic residues" evidence="4">
    <location>
        <begin position="1"/>
        <end position="13"/>
    </location>
</feature>
<feature type="repeat" description="PPR" evidence="3">
    <location>
        <begin position="484"/>
        <end position="518"/>
    </location>
</feature>
<keyword evidence="5" id="KW-1185">Reference proteome</keyword>
<dbReference type="Proteomes" id="UP000515211">
    <property type="component" value="Chromosome 5"/>
</dbReference>
<dbReference type="PROSITE" id="PS51375">
    <property type="entry name" value="PPR"/>
    <property type="match status" value="4"/>
</dbReference>
<organism evidence="5 6">
    <name type="scientific">Arachis duranensis</name>
    <name type="common">Wild peanut</name>
    <dbReference type="NCBI Taxonomy" id="130453"/>
    <lineage>
        <taxon>Eukaryota</taxon>
        <taxon>Viridiplantae</taxon>
        <taxon>Streptophyta</taxon>
        <taxon>Embryophyta</taxon>
        <taxon>Tracheophyta</taxon>
        <taxon>Spermatophyta</taxon>
        <taxon>Magnoliopsida</taxon>
        <taxon>eudicotyledons</taxon>
        <taxon>Gunneridae</taxon>
        <taxon>Pentapetalae</taxon>
        <taxon>rosids</taxon>
        <taxon>fabids</taxon>
        <taxon>Fabales</taxon>
        <taxon>Fabaceae</taxon>
        <taxon>Papilionoideae</taxon>
        <taxon>50 kb inversion clade</taxon>
        <taxon>dalbergioids sensu lato</taxon>
        <taxon>Dalbergieae</taxon>
        <taxon>Pterocarpus clade</taxon>
        <taxon>Arachis</taxon>
    </lineage>
</organism>
<feature type="repeat" description="PPR" evidence="3">
    <location>
        <begin position="414"/>
        <end position="448"/>
    </location>
</feature>
<evidence type="ECO:0000256" key="3">
    <source>
        <dbReference type="PROSITE-ProRule" id="PRU00708"/>
    </source>
</evidence>
<feature type="region of interest" description="Disordered" evidence="4">
    <location>
        <begin position="1"/>
        <end position="23"/>
    </location>
</feature>
<reference evidence="5" key="1">
    <citation type="journal article" date="2016" name="Nat. Genet.">
        <title>The genome sequences of Arachis duranensis and Arachis ipaensis, the diploid ancestors of cultivated peanut.</title>
        <authorList>
            <person name="Bertioli D.J."/>
            <person name="Cannon S.B."/>
            <person name="Froenicke L."/>
            <person name="Huang G."/>
            <person name="Farmer A.D."/>
            <person name="Cannon E.K."/>
            <person name="Liu X."/>
            <person name="Gao D."/>
            <person name="Clevenger J."/>
            <person name="Dash S."/>
            <person name="Ren L."/>
            <person name="Moretzsohn M.C."/>
            <person name="Shirasawa K."/>
            <person name="Huang W."/>
            <person name="Vidigal B."/>
            <person name="Abernathy B."/>
            <person name="Chu Y."/>
            <person name="Niederhuth C.E."/>
            <person name="Umale P."/>
            <person name="Araujo A.C."/>
            <person name="Kozik A."/>
            <person name="Kim K.D."/>
            <person name="Burow M.D."/>
            <person name="Varshney R.K."/>
            <person name="Wang X."/>
            <person name="Zhang X."/>
            <person name="Barkley N."/>
            <person name="Guimaraes P.M."/>
            <person name="Isobe S."/>
            <person name="Guo B."/>
            <person name="Liao B."/>
            <person name="Stalker H.T."/>
            <person name="Schmitz R.J."/>
            <person name="Scheffler B.E."/>
            <person name="Leal-Bertioli S.C."/>
            <person name="Xun X."/>
            <person name="Jackson S.A."/>
            <person name="Michelmore R."/>
            <person name="Ozias-Akins P."/>
        </authorList>
    </citation>
    <scope>NUCLEOTIDE SEQUENCE [LARGE SCALE GENOMIC DNA]</scope>
    <source>
        <strain evidence="5">cv. V14167</strain>
    </source>
</reference>
<dbReference type="OrthoDB" id="185373at2759"/>
<evidence type="ECO:0000256" key="1">
    <source>
        <dbReference type="ARBA" id="ARBA00007626"/>
    </source>
</evidence>
<dbReference type="Pfam" id="PF13812">
    <property type="entry name" value="PPR_3"/>
    <property type="match status" value="1"/>
</dbReference>
<evidence type="ECO:0000256" key="4">
    <source>
        <dbReference type="SAM" id="MobiDB-lite"/>
    </source>
</evidence>
<feature type="region of interest" description="Disordered" evidence="4">
    <location>
        <begin position="512"/>
        <end position="541"/>
    </location>
</feature>
<protein>
    <submittedName>
        <fullName evidence="6">Pentatricopeptide repeat-containing protein At1g11900</fullName>
    </submittedName>
</protein>
<proteinExistence type="inferred from homology"/>
<dbReference type="RefSeq" id="XP_015966758.1">
    <property type="nucleotide sequence ID" value="XM_016111272.3"/>
</dbReference>
<comment type="similarity">
    <text evidence="1">Belongs to the PPR family. P subfamily.</text>
</comment>
<dbReference type="Gene3D" id="1.25.40.10">
    <property type="entry name" value="Tetratricopeptide repeat domain"/>
    <property type="match status" value="1"/>
</dbReference>
<dbReference type="PANTHER" id="PTHR47941">
    <property type="entry name" value="PENTATRICOPEPTIDE REPEAT-CONTAINING PROTEIN 3, MITOCHONDRIAL"/>
    <property type="match status" value="1"/>
</dbReference>